<evidence type="ECO:0000256" key="1">
    <source>
        <dbReference type="ARBA" id="ARBA00008812"/>
    </source>
</evidence>
<dbReference type="Pfam" id="PF04264">
    <property type="entry name" value="YceI"/>
    <property type="match status" value="1"/>
</dbReference>
<proteinExistence type="inferred from homology"/>
<evidence type="ECO:0000313" key="3">
    <source>
        <dbReference type="EMBL" id="MBM7416897.1"/>
    </source>
</evidence>
<reference evidence="3 4" key="1">
    <citation type="submission" date="2021-01" db="EMBL/GenBank/DDBJ databases">
        <title>Genomics of switchgrass bacterial isolates.</title>
        <authorList>
            <person name="Shade A."/>
        </authorList>
    </citation>
    <scope>NUCLEOTIDE SEQUENCE [LARGE SCALE GENOMIC DNA]</scope>
    <source>
        <strain evidence="3 4">PvP111</strain>
    </source>
</reference>
<dbReference type="PANTHER" id="PTHR34406">
    <property type="entry name" value="PROTEIN YCEI"/>
    <property type="match status" value="1"/>
</dbReference>
<comment type="similarity">
    <text evidence="1">Belongs to the UPF0312 family.</text>
</comment>
<evidence type="ECO:0000259" key="2">
    <source>
        <dbReference type="SMART" id="SM00867"/>
    </source>
</evidence>
<keyword evidence="4" id="KW-1185">Reference proteome</keyword>
<feature type="domain" description="Lipid/polyisoprenoid-binding YceI-like" evidence="2">
    <location>
        <begin position="54"/>
        <end position="225"/>
    </location>
</feature>
<dbReference type="Proteomes" id="UP000703038">
    <property type="component" value="Unassembled WGS sequence"/>
</dbReference>
<evidence type="ECO:0000313" key="4">
    <source>
        <dbReference type="Proteomes" id="UP000703038"/>
    </source>
</evidence>
<accession>A0ABS2KY90</accession>
<sequence length="227" mass="23326">MKKKWWITGAVVVVLAIVALVVGPRIYSSIESSDPAASVSTSGAEAATGDLDGEWTVTAGDAANPTSAGYTVAEVLNGTDVTVVGTTPDVSGSATIANQQLTAGEIVVQTETITTDSDRRDNQFRGNIFDVANNPTATFTVTSPVDLSTVPTDGTTATVTLDGTLTLKGQTRDVSVETQVLRSGETIVASGNIPATWTDYGIEPPSLGFVTVDPTGSVDFLVTLGKA</sequence>
<comment type="caution">
    <text evidence="3">The sequence shown here is derived from an EMBL/GenBank/DDBJ whole genome shotgun (WGS) entry which is preliminary data.</text>
</comment>
<dbReference type="PANTHER" id="PTHR34406:SF1">
    <property type="entry name" value="PROTEIN YCEI"/>
    <property type="match status" value="1"/>
</dbReference>
<gene>
    <name evidence="3" type="ORF">JOE42_003630</name>
</gene>
<dbReference type="EMBL" id="JAFBBK010000001">
    <property type="protein sequence ID" value="MBM7416897.1"/>
    <property type="molecule type" value="Genomic_DNA"/>
</dbReference>
<name>A0ABS2KY90_9NOCA</name>
<dbReference type="Gene3D" id="2.40.128.110">
    <property type="entry name" value="Lipid/polyisoprenoid-binding, YceI-like"/>
    <property type="match status" value="1"/>
</dbReference>
<organism evidence="3 4">
    <name type="scientific">Rhodococcoides corynebacterioides</name>
    <dbReference type="NCBI Taxonomy" id="53972"/>
    <lineage>
        <taxon>Bacteria</taxon>
        <taxon>Bacillati</taxon>
        <taxon>Actinomycetota</taxon>
        <taxon>Actinomycetes</taxon>
        <taxon>Mycobacteriales</taxon>
        <taxon>Nocardiaceae</taxon>
        <taxon>Rhodococcoides</taxon>
    </lineage>
</organism>
<dbReference type="SUPFAM" id="SSF101874">
    <property type="entry name" value="YceI-like"/>
    <property type="match status" value="1"/>
</dbReference>
<protein>
    <submittedName>
        <fullName evidence="3">Polyisoprenoid-binding protein YceI</fullName>
    </submittedName>
</protein>
<dbReference type="InterPro" id="IPR007372">
    <property type="entry name" value="Lipid/polyisoprenoid-bd_YceI"/>
</dbReference>
<dbReference type="RefSeq" id="WP_204869601.1">
    <property type="nucleotide sequence ID" value="NZ_JAFBBK010000001.1"/>
</dbReference>
<dbReference type="SMART" id="SM00867">
    <property type="entry name" value="YceI"/>
    <property type="match status" value="1"/>
</dbReference>
<dbReference type="InterPro" id="IPR036761">
    <property type="entry name" value="TTHA0802/YceI-like_sf"/>
</dbReference>